<evidence type="ECO:0000256" key="5">
    <source>
        <dbReference type="ARBA" id="ARBA00022989"/>
    </source>
</evidence>
<feature type="transmembrane region" description="Helical" evidence="8">
    <location>
        <begin position="1768"/>
        <end position="1796"/>
    </location>
</feature>
<feature type="transmembrane region" description="Helical" evidence="8">
    <location>
        <begin position="1738"/>
        <end position="1756"/>
    </location>
</feature>
<evidence type="ECO:0000256" key="7">
    <source>
        <dbReference type="PROSITE-ProRule" id="PRU00152"/>
    </source>
</evidence>
<sequence>MESFCRFLNTVFLPEFINSPSALFKSTLNNNEEVCYFHVKPLPPVVVITGGRKRAIPDNVDLILDGTESYDQNVQKHSYKNLKFRWTCKQKLQPPTFCKTSPASTAPSFVVEHQLVVHDDEFEVVLEVTSPFGSKASATQIVVVSETSAVLEISCSKNCPPVSAISNYKRETLLSVKCVKQCEGVINEDYEWSIAPAEKGSEFSFDYEKDTGFGKKGHKFKIKRDVLKPGGYVVVVRAGGETESKGQARITLSYPKPPDVKDCKIDPTSGDNINTRFRLSCKQEPPNHPYLYELYKREASDPPVEELLVQGYYPDILQKSFLLPTSHGRKFVLRVLEEKVPHTEIQLNANVVSALANKSPEETIDSIKDLYNGVPGEDSVAKLMNSKDAEEREKGFQLFQALADEIASNKNKDQNYNEFIDNLKFEAAKDVLTTPLTTPSQILSLGEALAKLSSAGTKNSFDPLRSKYLTTACKKLGESYTEMAKNEQYPLNQADKSTKMSSALTKCMELNNVPKDDFVVPIVLNVTTEASIFDGPLLTENYANYVDHQESYYKNLEDLKEATFNSISTAAAAAKALALTTAVGEGLVETFGEAIATVVEKDKGEYLSKARIRCQGVVLVPSEDFAGKEHSFDILVRPPVARFLLKTHSFQMTTWKTDILWWNPSFVQVATDIVSLEFWHSTCKERIMNFTKPAKIFFDIKKKNTSEESDYSFDVPEGYESLSDEDLNYKITVFRVLLPREGTLRVKFYEISEPLDVVLTVNEFPSTRDFANSTFVSSDFDFFLPAQNNYSVFGYVGLLANKQHRGTNQTKYRISFSSSSCIRWSMLDTKWVPTCQPGKENNATVISCECTHFSVIAGHVESVMFLRQEVQKPELELTLQVCYVIFVTVVITVALYCLLMVLVLTRKASVVYYLADNVRTHCFAYLLVVKTGLNCRSGTTSNVTIRLTGDKASSTPHVLNYPDPQLRMLQNFGNDVFLLATEQHLGNVLRVELWLDFVGNSPAWYCRDIIVYDMQGRSKWQFCVEKRFSMIKGPNYLEVQSCTKPTSSTKSFKFQYRYHTWIFWQHEDNFSYVDKLTTILSNILMTYMMALMCYAMPSFHLKDGFDTDSYDFTAYAVFVAFVSSFPSFMLHIVIAWCFRYDLVNPKLKTNKHLTTDCQVRSFPDTKTLKSTLSKLLWHVGEYSSNLVHQLHQIITRVVLIALITTSITFLIVCGFWVPYNKSLIWLTSCGVGLVFGVLIYEGVFIFLQNIFFRFELKLVQTIDKRFHEICEMVEQQRWFLYKKFGDLLLRPYFQHLYEPLEKHSLQEKQMILRRRRHIITELEDLVMFTIYVIILYVVILADKDSLVVRGKTAMEEMMRGVHTSSISFEDLEHVEHIFDYFNYTLIPAIHPNRWYGKYVISSSALMIDMNNKYIGVVRVRQQRIKRDTCLYPKILHFINQTCDPELYHRYKERRTFGAMWQPYQSHMQFDRLNYIWKYRSEKETNTFRTKGEFATYSGGGYLLYLGRTLYNTLLNFQNMMTKVWIDVDTRVIFVEFLTYNANYNYFSSVRLTVEQSATGYTHKLIRVNAVRMIIGQKKLEVISITFFVLFVVWVLVLLVKKALGVIVNIRVFYKDIWLMIDLFIILMSITCIVLFAVRVQMVGKYLGVLEKVKHNEFVGYFHLFYIEDYLTFVAGFLVCIATIRLWKFLRFGRMFQIVEVTLSIVGVTFLSIFFVYLVWLMSCAMASLLLLGNHFDRIHSYVRLVRLMVTAALRPVEFGLRSFTNYKTAMFFLIVYVIVMKFMFFVFAIIVVRAYIESQIEMSNDPRVYTIKHYIQEQMKYLPKYLRYKFKRLRGAGAFRERKVLPKSDKFIYSDCCAVSSRRMKSMGCITQCLIRNMTHQKEAKLTQRDFQLMLGVSRQYLRQYQSQNEVEVFYKGRVQDQRIKFIDEKQVDKMAHLVDLMLQDYETHVLLAEQKRDMFILDQCLQLINRNQEKLKTCDYLLHLAFHKIQLHLVCQNGFENFLILVGVYSYDFAVVSNCYESKEIAEEYKWTPYTVAGFIPRWRDNGTNVLNYKWSFSMTNITVLDGKEVNKVVDISHWMRPWNDTFVLWLPKYALPPGWYMVQVGGTLKPDSPHVGQTPVKPFSSSKKKCFLHVEAMPPVVVISGGHSRITSDYSDIFISGAQSYDRNFKEVKRDGLEFEWSCTQKLQPPTFCTKDPISTSAEFAIPARFVKDGDVFEVTLVVKASFGSRANQTQRIEVLGDVAVLEVGCRKNCPPVTPLSNYELVTIVAVSCTKNCHQVQEEDYKWTIQPELSDEEFIFDYEKDTRHGRIGHKFMINEKALTPGVYTVTVDMKNELGVGGQASIRIEYARPPIVSDCKITPGKGDTFNTMYIMGCTQKPPEEKYFYELYAKEPDDFTDGELIADGFYPHVFNEPFVLPPSQGKIFRVKVFKKYCPYLELPVDVQVESAIAEQSGDKVVEILKGVYHGQTPQKSIVNLVASKDPQTRNLAIQLFQSMVNELIVSKIQNEEFADFVEDLKYLAAQDMMKAPLTSVNEILKLSDSLTRLAAHNEPPESDPLLAKFTTSVCRKMVDKYLDLMRQERYPLNLAHKSQKMSSTMRRCLDTHSNPNYAVLAPIVLNLTTTAPRSDVPMITENYANYVDFEEEYYKNLDYLKESTFNIINASSKAAKVIAMTTAVGEDPIETFGKAGSTLVVKDVGDYLARSRFRTKGVVLVPSQDFADQLHSYDILITTWSKDILWWNSAHTQVATDMVNFEFWHSTCKERIINFDKPAKLLYEMKNNSDFASHRFEDVFVVPEGYTTMGGDELNYRIKVRRIALPKGRTLHVKFYNISEVEAFDVVLTVFKFPTIEDFVNSTKISPGQDSLVFVSQYDYDIFCYVGILASNETVLPPVNISFEMSFTVTNCIRWSASEMQWKVACKQPGLENSETVISCECRRFSVIAGYQQNIRSLPQEVEPPGLQLELHSCKIIFITVATTFGIFCLLFVLVLVQKKNEIYYLGDNKSTDRFAYLVIVRTGMKRNSGTSSNVLIKLVGDRNSTDAHLLNYPDPKKRILQRFGHDSFLLTSEHHLGTLEYVELWFDSIGINPDWYCKDIVIYDMQQHTEWYFNVKKRLTLNKNINKIVVYPSGATQASGHKKRRCRCKLTNRYHTWYLWQKEENFSYSKKLTVILSTVLMTYAVALVFLEVPTFHLKDGFDKFQYNATPYMVFVAFASSFPAFMLHIAIAWSFRFSQIQYSRYEQKDKLSFRVTAACWLLLIIVSVVSTSFLIVFGFWVPYNSSLIWLSSCGIGIGFGVFIYESIFVFLQNFICRFQLVHNVGRKFYDIWAAVENQRFRLHNQFGEALLRPYFGHLYEPLDRKEIKEKVLVLRQRKHIIAELEDLVMFSIYIVILYVVILAHKDSLVARGETEMVEMLKGVHVNHVTFPSISTVNGIYEYVNFTLIPSLQSPIWYGNYQISDPGLMKDMTNKYIGVARLRQHRILPELCKVPEIMRFLNVSCWSDFSLSHAETKTFGYAWGEVTSHMALDRLKSIWRYTSPLKTETLGTFGELSAYSGGGYVVYLGRTLYNSYANFRKIVKKMWIDQKTRAIFIEFLAYNANYNVFNSVRILFEKSATGYVDKRIEVTSARMLYVENEVEEISVVSFLLFVAWVAMLFFKQSVGLIKNIHTFYKNVWLMVDIFIILMSISCIALFMIRMQLVGRYLRVLETMKRNEFLNYFHLFYIEDVLTFCAAVLVCIATVRLWKFLRFGMMFRVLERTLSIAAVPLAATFLYFMVLLVAFSLTLLTMFGNYFEHIYSLTTLMRLMVTITLTPDGMALNNFLTYKLAVFYLTLYILIINTFVVIFIIIVVGSYMQAQLEFSAVVETYSIKTYVQERIRYIPRYLRYKYGRLKAGQEEQNRVYPKSDKFLYLNSVSIAASKMRIMAEVTRCVIRRKKGTRRSGFLSDHDARLMMGVCRVFMKKSEENQEVEVVYKEHGGGFRIKFVHENKLEKIAYVVNLLLKEKAAVAFGEERGNVVTKQCVEKIKKNQETLRKCNLMLKLILHKMQSVELEFRDMIV</sequence>
<feature type="transmembrane region" description="Helical" evidence="8">
    <location>
        <begin position="3207"/>
        <end position="3231"/>
    </location>
</feature>
<evidence type="ECO:0000313" key="11">
    <source>
        <dbReference type="Proteomes" id="UP000719412"/>
    </source>
</evidence>
<evidence type="ECO:0000259" key="9">
    <source>
        <dbReference type="PROSITE" id="PS50095"/>
    </source>
</evidence>
<keyword evidence="6 8" id="KW-0472">Membrane</keyword>
<dbReference type="PROSITE" id="PS50095">
    <property type="entry name" value="PLAT"/>
    <property type="match status" value="2"/>
</dbReference>
<feature type="domain" description="PLAT" evidence="9">
    <location>
        <begin position="923"/>
        <end position="1042"/>
    </location>
</feature>
<feature type="transmembrane region" description="Helical" evidence="8">
    <location>
        <begin position="3283"/>
        <end position="3307"/>
    </location>
</feature>
<dbReference type="Gene3D" id="2.60.60.20">
    <property type="entry name" value="PLAT/LH2 domain"/>
    <property type="match status" value="2"/>
</dbReference>
<keyword evidence="4" id="KW-0732">Signal</keyword>
<keyword evidence="3 8" id="KW-0812">Transmembrane</keyword>
<feature type="transmembrane region" description="Helical" evidence="8">
    <location>
        <begin position="3762"/>
        <end position="3789"/>
    </location>
</feature>
<comment type="caution">
    <text evidence="10">The sequence shown here is derived from an EMBL/GenBank/DDBJ whole genome shotgun (WGS) entry which is preliminary data.</text>
</comment>
<dbReference type="FunFam" id="2.60.60.20:FF:000025">
    <property type="entry name" value="Predicted protein"/>
    <property type="match status" value="1"/>
</dbReference>
<dbReference type="PANTHER" id="PTHR10877">
    <property type="entry name" value="POLYCYSTIN FAMILY MEMBER"/>
    <property type="match status" value="1"/>
</dbReference>
<dbReference type="InterPro" id="IPR001024">
    <property type="entry name" value="PLAT/LH2_dom"/>
</dbReference>
<feature type="transmembrane region" description="Helical" evidence="8">
    <location>
        <begin position="3715"/>
        <end position="3741"/>
    </location>
</feature>
<dbReference type="GO" id="GO:0050982">
    <property type="term" value="P:detection of mechanical stimulus"/>
    <property type="evidence" value="ECO:0007669"/>
    <property type="project" value="TreeGrafter"/>
</dbReference>
<organism evidence="10 11">
    <name type="scientific">Tenebrio molitor</name>
    <name type="common">Yellow mealworm beetle</name>
    <dbReference type="NCBI Taxonomy" id="7067"/>
    <lineage>
        <taxon>Eukaryota</taxon>
        <taxon>Metazoa</taxon>
        <taxon>Ecdysozoa</taxon>
        <taxon>Arthropoda</taxon>
        <taxon>Hexapoda</taxon>
        <taxon>Insecta</taxon>
        <taxon>Pterygota</taxon>
        <taxon>Neoptera</taxon>
        <taxon>Endopterygota</taxon>
        <taxon>Coleoptera</taxon>
        <taxon>Polyphaga</taxon>
        <taxon>Cucujiformia</taxon>
        <taxon>Tenebrionidae</taxon>
        <taxon>Tenebrio</taxon>
    </lineage>
</organism>
<evidence type="ECO:0000256" key="6">
    <source>
        <dbReference type="ARBA" id="ARBA00023136"/>
    </source>
</evidence>
<keyword evidence="5 8" id="KW-1133">Transmembrane helix</keyword>
<feature type="transmembrane region" description="Helical" evidence="8">
    <location>
        <begin position="3795"/>
        <end position="3816"/>
    </location>
</feature>
<dbReference type="Pfam" id="PF20519">
    <property type="entry name" value="Polycystin_dom"/>
    <property type="match status" value="2"/>
</dbReference>
<gene>
    <name evidence="10" type="ORF">GEV33_010223</name>
</gene>
<dbReference type="PANTHER" id="PTHR10877:SF183">
    <property type="entry name" value="AT14535P-RELATED"/>
    <property type="match status" value="1"/>
</dbReference>
<dbReference type="Pfam" id="PF02010">
    <property type="entry name" value="REJ"/>
    <property type="match status" value="2"/>
</dbReference>
<evidence type="ECO:0000256" key="2">
    <source>
        <dbReference type="ARBA" id="ARBA00007200"/>
    </source>
</evidence>
<dbReference type="Pfam" id="PF08016">
    <property type="entry name" value="PKD_channel"/>
    <property type="match status" value="2"/>
</dbReference>
<dbReference type="InterPro" id="IPR013122">
    <property type="entry name" value="PKD1_2_channel"/>
</dbReference>
<dbReference type="Proteomes" id="UP000719412">
    <property type="component" value="Unassembled WGS sequence"/>
</dbReference>
<comment type="caution">
    <text evidence="7">Lacks conserved residue(s) required for the propagation of feature annotation.</text>
</comment>
<feature type="transmembrane region" description="Helical" evidence="8">
    <location>
        <begin position="3828"/>
        <end position="3854"/>
    </location>
</feature>
<dbReference type="Pfam" id="PF01477">
    <property type="entry name" value="PLAT"/>
    <property type="match status" value="2"/>
</dbReference>
<dbReference type="GO" id="GO:0016020">
    <property type="term" value="C:membrane"/>
    <property type="evidence" value="ECO:0007669"/>
    <property type="project" value="UniProtKB-SubCell"/>
</dbReference>
<feature type="transmembrane region" description="Helical" evidence="8">
    <location>
        <begin position="1657"/>
        <end position="1683"/>
    </location>
</feature>
<dbReference type="InterPro" id="IPR002859">
    <property type="entry name" value="PKD/REJ-like"/>
</dbReference>
<evidence type="ECO:0000256" key="3">
    <source>
        <dbReference type="ARBA" id="ARBA00022692"/>
    </source>
</evidence>
<dbReference type="EMBL" id="JABDTM020025943">
    <property type="protein sequence ID" value="KAH0812562.1"/>
    <property type="molecule type" value="Genomic_DNA"/>
</dbReference>
<evidence type="ECO:0000313" key="10">
    <source>
        <dbReference type="EMBL" id="KAH0812562.1"/>
    </source>
</evidence>
<feature type="transmembrane region" description="Helical" evidence="8">
    <location>
        <begin position="2972"/>
        <end position="2993"/>
    </location>
</feature>
<reference evidence="10" key="1">
    <citation type="journal article" date="2020" name="J Insects Food Feed">
        <title>The yellow mealworm (Tenebrio molitor) genome: a resource for the emerging insects as food and feed industry.</title>
        <authorList>
            <person name="Eriksson T."/>
            <person name="Andere A."/>
            <person name="Kelstrup H."/>
            <person name="Emery V."/>
            <person name="Picard C."/>
        </authorList>
    </citation>
    <scope>NUCLEOTIDE SEQUENCE</scope>
    <source>
        <strain evidence="10">Stoneville</strain>
        <tissue evidence="10">Whole head</tissue>
    </source>
</reference>
<feature type="transmembrane region" description="Helical" evidence="8">
    <location>
        <begin position="3169"/>
        <end position="3187"/>
    </location>
</feature>
<dbReference type="SMART" id="SM00308">
    <property type="entry name" value="LH2"/>
    <property type="match status" value="1"/>
</dbReference>
<comment type="subcellular location">
    <subcellularLocation>
        <location evidence="1">Membrane</location>
        <topology evidence="1">Multi-pass membrane protein</topology>
    </subcellularLocation>
</comment>
<feature type="transmembrane region" description="Helical" evidence="8">
    <location>
        <begin position="1611"/>
        <end position="1637"/>
    </location>
</feature>
<feature type="transmembrane region" description="Helical" evidence="8">
    <location>
        <begin position="1112"/>
        <end position="1138"/>
    </location>
</feature>
<feature type="transmembrane region" description="Helical" evidence="8">
    <location>
        <begin position="1581"/>
        <end position="1599"/>
    </location>
</feature>
<evidence type="ECO:0000256" key="8">
    <source>
        <dbReference type="SAM" id="Phobius"/>
    </source>
</evidence>
<feature type="domain" description="PLAT" evidence="9">
    <location>
        <begin position="3011"/>
        <end position="3130"/>
    </location>
</feature>
<feature type="transmembrane region" description="Helical" evidence="8">
    <location>
        <begin position="3673"/>
        <end position="3695"/>
    </location>
</feature>
<dbReference type="GO" id="GO:0005262">
    <property type="term" value="F:calcium channel activity"/>
    <property type="evidence" value="ECO:0007669"/>
    <property type="project" value="TreeGrafter"/>
</dbReference>
<dbReference type="InterPro" id="IPR036392">
    <property type="entry name" value="PLAT/LH2_dom_sf"/>
</dbReference>
<dbReference type="InterPro" id="IPR046791">
    <property type="entry name" value="Polycystin_dom"/>
</dbReference>
<dbReference type="InterPro" id="IPR051223">
    <property type="entry name" value="Polycystin"/>
</dbReference>
<feature type="transmembrane region" description="Helical" evidence="8">
    <location>
        <begin position="1322"/>
        <end position="1341"/>
    </location>
</feature>
<feature type="transmembrane region" description="Helical" evidence="8">
    <location>
        <begin position="3640"/>
        <end position="3661"/>
    </location>
</feature>
<feature type="transmembrane region" description="Helical" evidence="8">
    <location>
        <begin position="3251"/>
        <end position="3277"/>
    </location>
</feature>
<accession>A0A8J6HDS8</accession>
<feature type="transmembrane region" description="Helical" evidence="8">
    <location>
        <begin position="1193"/>
        <end position="1217"/>
    </location>
</feature>
<comment type="similarity">
    <text evidence="2">Belongs to the polycystin family.</text>
</comment>
<feature type="transmembrane region" description="Helical" evidence="8">
    <location>
        <begin position="1079"/>
        <end position="1100"/>
    </location>
</feature>
<feature type="transmembrane region" description="Helical" evidence="8">
    <location>
        <begin position="1223"/>
        <end position="1247"/>
    </location>
</feature>
<proteinExistence type="inferred from homology"/>
<keyword evidence="11" id="KW-1185">Reference proteome</keyword>
<feature type="transmembrane region" description="Helical" evidence="8">
    <location>
        <begin position="1704"/>
        <end position="1732"/>
    </location>
</feature>
<evidence type="ECO:0000256" key="1">
    <source>
        <dbReference type="ARBA" id="ARBA00004141"/>
    </source>
</evidence>
<feature type="transmembrane region" description="Helical" evidence="8">
    <location>
        <begin position="883"/>
        <end position="904"/>
    </location>
</feature>
<name>A0A8J6HDS8_TENMO</name>
<feature type="transmembrane region" description="Helical" evidence="8">
    <location>
        <begin position="3383"/>
        <end position="3400"/>
    </location>
</feature>
<dbReference type="SUPFAM" id="SSF49723">
    <property type="entry name" value="Lipase/lipooxygenase domain (PLAT/LH2 domain)"/>
    <property type="match status" value="2"/>
</dbReference>
<reference evidence="10" key="2">
    <citation type="submission" date="2021-08" db="EMBL/GenBank/DDBJ databases">
        <authorList>
            <person name="Eriksson T."/>
        </authorList>
    </citation>
    <scope>NUCLEOTIDE SEQUENCE</scope>
    <source>
        <strain evidence="10">Stoneville</strain>
        <tissue evidence="10">Whole head</tissue>
    </source>
</reference>
<evidence type="ECO:0000256" key="4">
    <source>
        <dbReference type="ARBA" id="ARBA00022729"/>
    </source>
</evidence>
<protein>
    <recommendedName>
        <fullName evidence="9">PLAT domain-containing protein</fullName>
    </recommendedName>
</protein>